<name>A0ACA9U306_BIOOC</name>
<comment type="caution">
    <text evidence="1">The sequence shown here is derived from an EMBL/GenBank/DDBJ whole genome shotgun (WGS) entry which is preliminary data.</text>
</comment>
<reference evidence="1" key="2">
    <citation type="submission" date="2021-10" db="EMBL/GenBank/DDBJ databases">
        <authorList>
            <person name="Piombo E."/>
        </authorList>
    </citation>
    <scope>NUCLEOTIDE SEQUENCE</scope>
</reference>
<reference evidence="1" key="1">
    <citation type="submission" date="2020-04" db="EMBL/GenBank/DDBJ databases">
        <authorList>
            <person name="Broberg M."/>
        </authorList>
    </citation>
    <scope>NUCLEOTIDE SEQUENCE</scope>
</reference>
<dbReference type="EMBL" id="CADEHS020000012">
    <property type="protein sequence ID" value="CAG9947616.1"/>
    <property type="molecule type" value="Genomic_DNA"/>
</dbReference>
<accession>A0ACA9U306</accession>
<proteinExistence type="predicted"/>
<gene>
    <name evidence="1" type="ORF">CRV2_00012792</name>
</gene>
<keyword evidence="2" id="KW-1185">Reference proteome</keyword>
<protein>
    <submittedName>
        <fullName evidence="1">Uncharacterized protein</fullName>
    </submittedName>
</protein>
<evidence type="ECO:0000313" key="2">
    <source>
        <dbReference type="Proteomes" id="UP000836387"/>
    </source>
</evidence>
<sequence length="204" mass="23412">MGDILALAENLKSLSWGQEYTARTTWTNSLVAKYLDLDEIITALLHVKDTLERLQLRITIRKEDEYSGEVKMKVMGSFSGLRKFNRITDLEVPLVFLAGVGDQPQPLDDCTPSGIKTLSLSCVMLLNCAVAWDPSDDGWSDQGILKSVQDMSMNSFTSLPQLQRISIFYVDNWFENWQLFEMLEETPRDIEVRVIRRVPLLWDF</sequence>
<organism evidence="1 2">
    <name type="scientific">Clonostachys rosea f. rosea IK726</name>
    <dbReference type="NCBI Taxonomy" id="1349383"/>
    <lineage>
        <taxon>Eukaryota</taxon>
        <taxon>Fungi</taxon>
        <taxon>Dikarya</taxon>
        <taxon>Ascomycota</taxon>
        <taxon>Pezizomycotina</taxon>
        <taxon>Sordariomycetes</taxon>
        <taxon>Hypocreomycetidae</taxon>
        <taxon>Hypocreales</taxon>
        <taxon>Bionectriaceae</taxon>
        <taxon>Clonostachys</taxon>
    </lineage>
</organism>
<evidence type="ECO:0000313" key="1">
    <source>
        <dbReference type="EMBL" id="CAG9947616.1"/>
    </source>
</evidence>
<dbReference type="Proteomes" id="UP000836387">
    <property type="component" value="Unassembled WGS sequence"/>
</dbReference>